<dbReference type="Pfam" id="PF13561">
    <property type="entry name" value="adh_short_C2"/>
    <property type="match status" value="1"/>
</dbReference>
<dbReference type="PANTHER" id="PTHR42820">
    <property type="entry name" value="SHORT-CHAIN DEHYDROGENASE REDUCTASE"/>
    <property type="match status" value="1"/>
</dbReference>
<dbReference type="Gene3D" id="3.40.50.720">
    <property type="entry name" value="NAD(P)-binding Rossmann-like Domain"/>
    <property type="match status" value="1"/>
</dbReference>
<accession>A0A7J7NAQ6</accession>
<evidence type="ECO:0000313" key="3">
    <source>
        <dbReference type="Proteomes" id="UP000541444"/>
    </source>
</evidence>
<dbReference type="OrthoDB" id="294295at2759"/>
<dbReference type="Proteomes" id="UP000541444">
    <property type="component" value="Unassembled WGS sequence"/>
</dbReference>
<dbReference type="AlphaFoldDB" id="A0A7J7NAQ6"/>
<sequence length="88" mass="9444">MVESMVERYGHLDIMFSNAGIINPYRSIVEFDLSAANHLFGINVLGMVASVKHAARVTRSVAASSGLGFDIKVVVRTANDTVSGTFNV</sequence>
<evidence type="ECO:0000256" key="1">
    <source>
        <dbReference type="ARBA" id="ARBA00006484"/>
    </source>
</evidence>
<name>A0A7J7NAQ6_9MAGN</name>
<dbReference type="SUPFAM" id="SSF51735">
    <property type="entry name" value="NAD(P)-binding Rossmann-fold domains"/>
    <property type="match status" value="1"/>
</dbReference>
<keyword evidence="3" id="KW-1185">Reference proteome</keyword>
<dbReference type="EMBL" id="JACGCM010000933">
    <property type="protein sequence ID" value="KAF6164321.1"/>
    <property type="molecule type" value="Genomic_DNA"/>
</dbReference>
<dbReference type="InterPro" id="IPR002347">
    <property type="entry name" value="SDR_fam"/>
</dbReference>
<comment type="caution">
    <text evidence="2">The sequence shown here is derived from an EMBL/GenBank/DDBJ whole genome shotgun (WGS) entry which is preliminary data.</text>
</comment>
<dbReference type="PANTHER" id="PTHR42820:SF21">
    <property type="entry name" value="SHORT-CHAIN DEHYDROGENASE REDUCTASE 3B-LIKE"/>
    <property type="match status" value="1"/>
</dbReference>
<proteinExistence type="inferred from homology"/>
<organism evidence="2 3">
    <name type="scientific">Kingdonia uniflora</name>
    <dbReference type="NCBI Taxonomy" id="39325"/>
    <lineage>
        <taxon>Eukaryota</taxon>
        <taxon>Viridiplantae</taxon>
        <taxon>Streptophyta</taxon>
        <taxon>Embryophyta</taxon>
        <taxon>Tracheophyta</taxon>
        <taxon>Spermatophyta</taxon>
        <taxon>Magnoliopsida</taxon>
        <taxon>Ranunculales</taxon>
        <taxon>Circaeasteraceae</taxon>
        <taxon>Kingdonia</taxon>
    </lineage>
</organism>
<evidence type="ECO:0000313" key="2">
    <source>
        <dbReference type="EMBL" id="KAF6164321.1"/>
    </source>
</evidence>
<gene>
    <name evidence="2" type="ORF">GIB67_029204</name>
</gene>
<comment type="similarity">
    <text evidence="1">Belongs to the short-chain dehydrogenases/reductases (SDR) family.</text>
</comment>
<reference evidence="2 3" key="1">
    <citation type="journal article" date="2020" name="IScience">
        <title>Genome Sequencing of the Endangered Kingdonia uniflora (Circaeasteraceae, Ranunculales) Reveals Potential Mechanisms of Evolutionary Specialization.</title>
        <authorList>
            <person name="Sun Y."/>
            <person name="Deng T."/>
            <person name="Zhang A."/>
            <person name="Moore M.J."/>
            <person name="Landis J.B."/>
            <person name="Lin N."/>
            <person name="Zhang H."/>
            <person name="Zhang X."/>
            <person name="Huang J."/>
            <person name="Zhang X."/>
            <person name="Sun H."/>
            <person name="Wang H."/>
        </authorList>
    </citation>
    <scope>NUCLEOTIDE SEQUENCE [LARGE SCALE GENOMIC DNA]</scope>
    <source>
        <strain evidence="2">TB1705</strain>
        <tissue evidence="2">Leaf</tissue>
    </source>
</reference>
<dbReference type="InterPro" id="IPR036291">
    <property type="entry name" value="NAD(P)-bd_dom_sf"/>
</dbReference>
<protein>
    <submittedName>
        <fullName evidence="2">Uncharacterized protein</fullName>
    </submittedName>
</protein>